<proteinExistence type="predicted"/>
<comment type="caution">
    <text evidence="1">The sequence shown here is derived from an EMBL/GenBank/DDBJ whole genome shotgun (WGS) entry which is preliminary data.</text>
</comment>
<sequence length="140" mass="15384">MDLLAIKNSFASPWIIGGDFNTMRNRSDRSSCVGLVNGSREFNSFIDNCKPAVVHWAPPLLGWAKFNVSSVAKEDEAGRGKVLRDGEGVPRSLFSRPIDAIGSETTEVWAIKSALKMYIGLGCHVKVPPMIEFSSWVVLE</sequence>
<organism evidence="1 2">
    <name type="scientific">Gossypium lobatum</name>
    <dbReference type="NCBI Taxonomy" id="34289"/>
    <lineage>
        <taxon>Eukaryota</taxon>
        <taxon>Viridiplantae</taxon>
        <taxon>Streptophyta</taxon>
        <taxon>Embryophyta</taxon>
        <taxon>Tracheophyta</taxon>
        <taxon>Spermatophyta</taxon>
        <taxon>Magnoliopsida</taxon>
        <taxon>eudicotyledons</taxon>
        <taxon>Gunneridae</taxon>
        <taxon>Pentapetalae</taxon>
        <taxon>rosids</taxon>
        <taxon>malvids</taxon>
        <taxon>Malvales</taxon>
        <taxon>Malvaceae</taxon>
        <taxon>Malvoideae</taxon>
        <taxon>Gossypium</taxon>
    </lineage>
</organism>
<evidence type="ECO:0000313" key="2">
    <source>
        <dbReference type="Proteomes" id="UP000593572"/>
    </source>
</evidence>
<dbReference type="Proteomes" id="UP000593572">
    <property type="component" value="Unassembled WGS sequence"/>
</dbReference>
<reference evidence="1 2" key="1">
    <citation type="journal article" date="2019" name="Genome Biol. Evol.">
        <title>Insights into the evolution of the New World diploid cottons (Gossypium, subgenus Houzingenia) based on genome sequencing.</title>
        <authorList>
            <person name="Grover C.E."/>
            <person name="Arick M.A. 2nd"/>
            <person name="Thrash A."/>
            <person name="Conover J.L."/>
            <person name="Sanders W.S."/>
            <person name="Peterson D.G."/>
            <person name="Frelichowski J.E."/>
            <person name="Scheffler J.A."/>
            <person name="Scheffler B.E."/>
            <person name="Wendel J.F."/>
        </authorList>
    </citation>
    <scope>NUCLEOTIDE SEQUENCE [LARGE SCALE GENOMIC DNA]</scope>
    <source>
        <strain evidence="1">157</strain>
        <tissue evidence="1">Leaf</tissue>
    </source>
</reference>
<accession>A0A7J8MLU5</accession>
<dbReference type="AlphaFoldDB" id="A0A7J8MLU5"/>
<evidence type="ECO:0000313" key="1">
    <source>
        <dbReference type="EMBL" id="MBA0565606.1"/>
    </source>
</evidence>
<dbReference type="EMBL" id="JABEZX010000009">
    <property type="protein sequence ID" value="MBA0565606.1"/>
    <property type="molecule type" value="Genomic_DNA"/>
</dbReference>
<gene>
    <name evidence="1" type="ORF">Golob_010472</name>
</gene>
<name>A0A7J8MLU5_9ROSI</name>
<protein>
    <submittedName>
        <fullName evidence="1">Uncharacterized protein</fullName>
    </submittedName>
</protein>
<keyword evidence="2" id="KW-1185">Reference proteome</keyword>